<dbReference type="EnsemblMetazoa" id="SMAR005001-RA">
    <property type="protein sequence ID" value="SMAR005001-PA"/>
    <property type="gene ID" value="SMAR005001"/>
</dbReference>
<dbReference type="PANTHER" id="PTHR11388:SF76">
    <property type="entry name" value="SOLUTE CARRIER ORGANIC ANION TRANSPORTER FAMILY MEMBER"/>
    <property type="match status" value="1"/>
</dbReference>
<keyword evidence="6 8" id="KW-0472">Membrane</keyword>
<dbReference type="OMA" id="DEYCDER"/>
<dbReference type="PROSITE" id="PS51465">
    <property type="entry name" value="KAZAL_2"/>
    <property type="match status" value="1"/>
</dbReference>
<keyword evidence="7" id="KW-1015">Disulfide bond</keyword>
<evidence type="ECO:0000256" key="6">
    <source>
        <dbReference type="ARBA" id="ARBA00023136"/>
    </source>
</evidence>
<evidence type="ECO:0000256" key="2">
    <source>
        <dbReference type="ARBA" id="ARBA00009657"/>
    </source>
</evidence>
<feature type="transmembrane region" description="Helical" evidence="8">
    <location>
        <begin position="552"/>
        <end position="575"/>
    </location>
</feature>
<dbReference type="InterPro" id="IPR004156">
    <property type="entry name" value="OATP"/>
</dbReference>
<dbReference type="GO" id="GO:0016323">
    <property type="term" value="C:basolateral plasma membrane"/>
    <property type="evidence" value="ECO:0007669"/>
    <property type="project" value="TreeGrafter"/>
</dbReference>
<dbReference type="Pfam" id="PF07648">
    <property type="entry name" value="Kazal_2"/>
    <property type="match status" value="1"/>
</dbReference>
<evidence type="ECO:0000256" key="4">
    <source>
        <dbReference type="ARBA" id="ARBA00022692"/>
    </source>
</evidence>
<dbReference type="GO" id="GO:0043252">
    <property type="term" value="P:sodium-independent organic anion transport"/>
    <property type="evidence" value="ECO:0007669"/>
    <property type="project" value="TreeGrafter"/>
</dbReference>
<keyword evidence="5 8" id="KW-1133">Transmembrane helix</keyword>
<dbReference type="HOGENOM" id="CLU_008954_1_3_1"/>
<dbReference type="Proteomes" id="UP000014500">
    <property type="component" value="Unassembled WGS sequence"/>
</dbReference>
<dbReference type="STRING" id="126957.T1IV13"/>
<dbReference type="PhylomeDB" id="T1IV13"/>
<dbReference type="EMBL" id="JH431569">
    <property type="status" value="NOT_ANNOTATED_CDS"/>
    <property type="molecule type" value="Genomic_DNA"/>
</dbReference>
<feature type="transmembrane region" description="Helical" evidence="8">
    <location>
        <begin position="70"/>
        <end position="93"/>
    </location>
</feature>
<dbReference type="AlphaFoldDB" id="T1IV13"/>
<dbReference type="InterPro" id="IPR036259">
    <property type="entry name" value="MFS_trans_sf"/>
</dbReference>
<reference evidence="11" key="1">
    <citation type="submission" date="2011-05" db="EMBL/GenBank/DDBJ databases">
        <authorList>
            <person name="Richards S.R."/>
            <person name="Qu J."/>
            <person name="Jiang H."/>
            <person name="Jhangiani S.N."/>
            <person name="Agravi P."/>
            <person name="Goodspeed R."/>
            <person name="Gross S."/>
            <person name="Mandapat C."/>
            <person name="Jackson L."/>
            <person name="Mathew T."/>
            <person name="Pu L."/>
            <person name="Thornton R."/>
            <person name="Saada N."/>
            <person name="Wilczek-Boney K.B."/>
            <person name="Lee S."/>
            <person name="Kovar C."/>
            <person name="Wu Y."/>
            <person name="Scherer S.E."/>
            <person name="Worley K.C."/>
            <person name="Muzny D.M."/>
            <person name="Gibbs R."/>
        </authorList>
    </citation>
    <scope>NUCLEOTIDE SEQUENCE</scope>
    <source>
        <strain evidence="11">Brora</strain>
    </source>
</reference>
<feature type="transmembrane region" description="Helical" evidence="8">
    <location>
        <begin position="339"/>
        <end position="360"/>
    </location>
</feature>
<feature type="transmembrane region" description="Helical" evidence="8">
    <location>
        <begin position="207"/>
        <end position="236"/>
    </location>
</feature>
<feature type="transmembrane region" description="Helical" evidence="8">
    <location>
        <begin position="166"/>
        <end position="186"/>
    </location>
</feature>
<keyword evidence="4 8" id="KW-0812">Transmembrane</keyword>
<keyword evidence="8" id="KW-0406">Ion transport</keyword>
<protein>
    <recommendedName>
        <fullName evidence="8">Solute carrier organic anion transporter family member</fullName>
    </recommendedName>
</protein>
<dbReference type="NCBIfam" id="TIGR00805">
    <property type="entry name" value="oat"/>
    <property type="match status" value="1"/>
</dbReference>
<dbReference type="InterPro" id="IPR002350">
    <property type="entry name" value="Kazal_dom"/>
</dbReference>
<evidence type="ECO:0000313" key="10">
    <source>
        <dbReference type="EnsemblMetazoa" id="SMAR005001-PA"/>
    </source>
</evidence>
<feature type="transmembrane region" description="Helical" evidence="8">
    <location>
        <begin position="256"/>
        <end position="274"/>
    </location>
</feature>
<keyword evidence="11" id="KW-1185">Reference proteome</keyword>
<dbReference type="SUPFAM" id="SSF103473">
    <property type="entry name" value="MFS general substrate transporter"/>
    <property type="match status" value="1"/>
</dbReference>
<evidence type="ECO:0000259" key="9">
    <source>
        <dbReference type="PROSITE" id="PS51465"/>
    </source>
</evidence>
<feature type="transmembrane region" description="Helical" evidence="8">
    <location>
        <begin position="603"/>
        <end position="625"/>
    </location>
</feature>
<proteinExistence type="inferred from homology"/>
<feature type="domain" description="Kazal-like" evidence="9">
    <location>
        <begin position="440"/>
        <end position="497"/>
    </location>
</feature>
<evidence type="ECO:0000256" key="1">
    <source>
        <dbReference type="ARBA" id="ARBA00004651"/>
    </source>
</evidence>
<comment type="caution">
    <text evidence="8">Lacks conserved residue(s) required for the propagation of feature annotation.</text>
</comment>
<dbReference type="Gene3D" id="1.20.1250.20">
    <property type="entry name" value="MFS general substrate transporter like domains"/>
    <property type="match status" value="1"/>
</dbReference>
<dbReference type="SUPFAM" id="SSF100895">
    <property type="entry name" value="Kazal-type serine protease inhibitors"/>
    <property type="match status" value="1"/>
</dbReference>
<accession>T1IV13</accession>
<feature type="transmembrane region" description="Helical" evidence="8">
    <location>
        <begin position="380"/>
        <end position="398"/>
    </location>
</feature>
<evidence type="ECO:0000256" key="8">
    <source>
        <dbReference type="RuleBase" id="RU362056"/>
    </source>
</evidence>
<dbReference type="Gene3D" id="3.30.60.30">
    <property type="match status" value="1"/>
</dbReference>
<organism evidence="10 11">
    <name type="scientific">Strigamia maritima</name>
    <name type="common">European centipede</name>
    <name type="synonym">Geophilus maritimus</name>
    <dbReference type="NCBI Taxonomy" id="126957"/>
    <lineage>
        <taxon>Eukaryota</taxon>
        <taxon>Metazoa</taxon>
        <taxon>Ecdysozoa</taxon>
        <taxon>Arthropoda</taxon>
        <taxon>Myriapoda</taxon>
        <taxon>Chilopoda</taxon>
        <taxon>Pleurostigmophora</taxon>
        <taxon>Geophilomorpha</taxon>
        <taxon>Linotaeniidae</taxon>
        <taxon>Strigamia</taxon>
    </lineage>
</organism>
<evidence type="ECO:0000256" key="3">
    <source>
        <dbReference type="ARBA" id="ARBA00022475"/>
    </source>
</evidence>
<evidence type="ECO:0000313" key="11">
    <source>
        <dbReference type="Proteomes" id="UP000014500"/>
    </source>
</evidence>
<dbReference type="InterPro" id="IPR036058">
    <property type="entry name" value="Kazal_dom_sf"/>
</dbReference>
<dbReference type="GO" id="GO:0015347">
    <property type="term" value="F:sodium-independent organic anion transmembrane transporter activity"/>
    <property type="evidence" value="ECO:0007669"/>
    <property type="project" value="TreeGrafter"/>
</dbReference>
<feature type="transmembrane region" description="Helical" evidence="8">
    <location>
        <begin position="515"/>
        <end position="540"/>
    </location>
</feature>
<feature type="transmembrane region" description="Helical" evidence="8">
    <location>
        <begin position="34"/>
        <end position="58"/>
    </location>
</feature>
<reference evidence="10" key="2">
    <citation type="submission" date="2015-02" db="UniProtKB">
        <authorList>
            <consortium name="EnsemblMetazoa"/>
        </authorList>
    </citation>
    <scope>IDENTIFICATION</scope>
</reference>
<keyword evidence="8" id="KW-0813">Transport</keyword>
<sequence length="645" mass="70934">MDPQNERSEPKDENCHLLLCSSPSWARPLATRKVFTLCYGFLSVVQGMSFMFIVATLTTIESHFQLPSETFGLVMSVGEIACIITGVVAGLLVDNKTHRPYGLGICLLLLGIGSNLFALPYYIYGSPIPLDNTINGTSTHTLCVENSSYNIECMSALLAPPDSSQWTVGLLFLLAYSISNVGRYYFPYENGPAAFCSVCRPAFHNRFCSCTLMCSIRTVGPIFGSFLSTFCLALYVNPNTTMWFDNRDSRWVGAWWLGYVIIGWLCVLCAFLIAQFPRRLPTKQLTPAMQMEMEERTPMANSDGIAQDAKDVKDKDSTTMPTFKEMIPSIRRTLGNFMLWLRILSETFTWFGLEGFMLYMPKYLEHEFHITASQASMWTGSAFLFPSVVGDLVVGFLVQRFQPTTKQLAGILTVAKTTQAIIMAVLPALQCENTIILGSGGSFPVCDDVVCDCSDAVFSPICGSDGQSYYSACHAGCLSSNGSLEQESFLTNCSCILSGGFASASTCEIECPQKIGYLLLVAMSKLCLSVDVVAGTLFVLRCVEPRDKTIATGFLCSVLGIFTFIPCPIVFSAAVDSTCDVWGEQCGRAGACNVYDMDALRAVLHFVPAALIGISVIWDALFWWLSKDKMELFQDDHKAKVIVDN</sequence>
<keyword evidence="3" id="KW-1003">Cell membrane</keyword>
<name>T1IV13_STRMM</name>
<evidence type="ECO:0000256" key="7">
    <source>
        <dbReference type="ARBA" id="ARBA00023157"/>
    </source>
</evidence>
<comment type="subcellular location">
    <subcellularLocation>
        <location evidence="1 8">Cell membrane</location>
        <topology evidence="1 8">Multi-pass membrane protein</topology>
    </subcellularLocation>
</comment>
<comment type="similarity">
    <text evidence="2 8">Belongs to the organo anion transporter (TC 2.A.60) family.</text>
</comment>
<dbReference type="Pfam" id="PF03137">
    <property type="entry name" value="OATP"/>
    <property type="match status" value="1"/>
</dbReference>
<dbReference type="GO" id="GO:0006811">
    <property type="term" value="P:monoatomic ion transport"/>
    <property type="evidence" value="ECO:0007669"/>
    <property type="project" value="UniProtKB-KW"/>
</dbReference>
<dbReference type="eggNOG" id="KOG3626">
    <property type="taxonomic scope" value="Eukaryota"/>
</dbReference>
<dbReference type="PANTHER" id="PTHR11388">
    <property type="entry name" value="ORGANIC ANION TRANSPORTER"/>
    <property type="match status" value="1"/>
</dbReference>
<evidence type="ECO:0000256" key="5">
    <source>
        <dbReference type="ARBA" id="ARBA00022989"/>
    </source>
</evidence>
<feature type="transmembrane region" description="Helical" evidence="8">
    <location>
        <begin position="100"/>
        <end position="123"/>
    </location>
</feature>